<evidence type="ECO:0000256" key="1">
    <source>
        <dbReference type="ARBA" id="ARBA00005564"/>
    </source>
</evidence>
<dbReference type="InterPro" id="IPR050282">
    <property type="entry name" value="Cycloisomerase_2"/>
</dbReference>
<organism evidence="2 3">
    <name type="scientific">Conyzicola nivalis</name>
    <dbReference type="NCBI Taxonomy" id="1477021"/>
    <lineage>
        <taxon>Bacteria</taxon>
        <taxon>Bacillati</taxon>
        <taxon>Actinomycetota</taxon>
        <taxon>Actinomycetes</taxon>
        <taxon>Micrococcales</taxon>
        <taxon>Microbacteriaceae</taxon>
        <taxon>Conyzicola</taxon>
    </lineage>
</organism>
<proteinExistence type="inferred from homology"/>
<dbReference type="RefSeq" id="WP_188509598.1">
    <property type="nucleotide sequence ID" value="NZ_BMGB01000001.1"/>
</dbReference>
<comment type="similarity">
    <text evidence="1">Belongs to the cycloisomerase 2 family.</text>
</comment>
<evidence type="ECO:0008006" key="4">
    <source>
        <dbReference type="Google" id="ProtNLM"/>
    </source>
</evidence>
<dbReference type="Proteomes" id="UP000606922">
    <property type="component" value="Unassembled WGS sequence"/>
</dbReference>
<dbReference type="GO" id="GO:0017057">
    <property type="term" value="F:6-phosphogluconolactonase activity"/>
    <property type="evidence" value="ECO:0007669"/>
    <property type="project" value="TreeGrafter"/>
</dbReference>
<dbReference type="InterPro" id="IPR015943">
    <property type="entry name" value="WD40/YVTN_repeat-like_dom_sf"/>
</dbReference>
<dbReference type="PANTHER" id="PTHR30344">
    <property type="entry name" value="6-PHOSPHOGLUCONOLACTONASE-RELATED"/>
    <property type="match status" value="1"/>
</dbReference>
<dbReference type="InterPro" id="IPR019405">
    <property type="entry name" value="Lactonase_7-beta_prop"/>
</dbReference>
<reference evidence="2" key="2">
    <citation type="submission" date="2020-09" db="EMBL/GenBank/DDBJ databases">
        <authorList>
            <person name="Sun Q."/>
            <person name="Zhou Y."/>
        </authorList>
    </citation>
    <scope>NUCLEOTIDE SEQUENCE</scope>
    <source>
        <strain evidence="2">CGMCC 1.12813</strain>
    </source>
</reference>
<dbReference type="AlphaFoldDB" id="A0A916SF29"/>
<reference evidence="2" key="1">
    <citation type="journal article" date="2014" name="Int. J. Syst. Evol. Microbiol.">
        <title>Complete genome sequence of Corynebacterium casei LMG S-19264T (=DSM 44701T), isolated from a smear-ripened cheese.</title>
        <authorList>
            <consortium name="US DOE Joint Genome Institute (JGI-PGF)"/>
            <person name="Walter F."/>
            <person name="Albersmeier A."/>
            <person name="Kalinowski J."/>
            <person name="Ruckert C."/>
        </authorList>
    </citation>
    <scope>NUCLEOTIDE SEQUENCE</scope>
    <source>
        <strain evidence="2">CGMCC 1.12813</strain>
    </source>
</reference>
<dbReference type="PANTHER" id="PTHR30344:SF1">
    <property type="entry name" value="6-PHOSPHOGLUCONOLACTONASE"/>
    <property type="match status" value="1"/>
</dbReference>
<gene>
    <name evidence="2" type="ORF">GCM10010979_10290</name>
</gene>
<sequence>MSTFFVGAYTADMGGSAEGIAALGTLPDGSLEYLGLAATADSPSFLAAHGDLVYAASEATGRIESYRRGEGFALDRLATAESGGTAPCHVARYGDTVIAACYVDGRIGVLDAEPLALAQTVDGATDTATGPHPAQDSSHAHATFALDATTILSADLGTDEVHTHDLSGGRLTRTGSLRLPAGTGPRDFLRHPSGLVLVLGELGLTLTALDDRLDVVATVDLAGAEPGDHAAALSTSADGRFVYAGLRGSNRISIVEVDGARLRASGYIDAEGDWPRHHHIDGDVMHVAHERSNTVASFRIAENGIPRLISAPIRVPSPIFLLKV</sequence>
<dbReference type="SUPFAM" id="SSF51004">
    <property type="entry name" value="C-terminal (heme d1) domain of cytochrome cd1-nitrite reductase"/>
    <property type="match status" value="1"/>
</dbReference>
<evidence type="ECO:0000313" key="2">
    <source>
        <dbReference type="EMBL" id="GGA97755.1"/>
    </source>
</evidence>
<dbReference type="InterPro" id="IPR011048">
    <property type="entry name" value="Haem_d1_sf"/>
</dbReference>
<dbReference type="Pfam" id="PF10282">
    <property type="entry name" value="Lactonase"/>
    <property type="match status" value="1"/>
</dbReference>
<evidence type="ECO:0000313" key="3">
    <source>
        <dbReference type="Proteomes" id="UP000606922"/>
    </source>
</evidence>
<name>A0A916SF29_9MICO</name>
<keyword evidence="3" id="KW-1185">Reference proteome</keyword>
<comment type="caution">
    <text evidence="2">The sequence shown here is derived from an EMBL/GenBank/DDBJ whole genome shotgun (WGS) entry which is preliminary data.</text>
</comment>
<dbReference type="Gene3D" id="2.130.10.10">
    <property type="entry name" value="YVTN repeat-like/Quinoprotein amine dehydrogenase"/>
    <property type="match status" value="1"/>
</dbReference>
<dbReference type="EMBL" id="BMGB01000001">
    <property type="protein sequence ID" value="GGA97755.1"/>
    <property type="molecule type" value="Genomic_DNA"/>
</dbReference>
<protein>
    <recommendedName>
        <fullName evidence="4">Lactonase family protein</fullName>
    </recommendedName>
</protein>
<accession>A0A916SF29</accession>